<dbReference type="AlphaFoldDB" id="A0A1E3NSX8"/>
<evidence type="ECO:0000313" key="2">
    <source>
        <dbReference type="EMBL" id="ODQ49160.1"/>
    </source>
</evidence>
<protein>
    <submittedName>
        <fullName evidence="2">Uncharacterized protein</fullName>
    </submittedName>
</protein>
<feature type="region of interest" description="Disordered" evidence="1">
    <location>
        <begin position="19"/>
        <end position="51"/>
    </location>
</feature>
<reference evidence="2 3" key="1">
    <citation type="journal article" date="2016" name="Proc. Natl. Acad. Sci. U.S.A.">
        <title>Comparative genomics of biotechnologically important yeasts.</title>
        <authorList>
            <person name="Riley R."/>
            <person name="Haridas S."/>
            <person name="Wolfe K.H."/>
            <person name="Lopes M.R."/>
            <person name="Hittinger C.T."/>
            <person name="Goeker M."/>
            <person name="Salamov A.A."/>
            <person name="Wisecaver J.H."/>
            <person name="Long T.M."/>
            <person name="Calvey C.H."/>
            <person name="Aerts A.L."/>
            <person name="Barry K.W."/>
            <person name="Choi C."/>
            <person name="Clum A."/>
            <person name="Coughlan A.Y."/>
            <person name="Deshpande S."/>
            <person name="Douglass A.P."/>
            <person name="Hanson S.J."/>
            <person name="Klenk H.-P."/>
            <person name="LaButti K.M."/>
            <person name="Lapidus A."/>
            <person name="Lindquist E.A."/>
            <person name="Lipzen A.M."/>
            <person name="Meier-Kolthoff J.P."/>
            <person name="Ohm R.A."/>
            <person name="Otillar R.P."/>
            <person name="Pangilinan J.L."/>
            <person name="Peng Y."/>
            <person name="Rokas A."/>
            <person name="Rosa C.A."/>
            <person name="Scheuner C."/>
            <person name="Sibirny A.A."/>
            <person name="Slot J.C."/>
            <person name="Stielow J.B."/>
            <person name="Sun H."/>
            <person name="Kurtzman C.P."/>
            <person name="Blackwell M."/>
            <person name="Grigoriev I.V."/>
            <person name="Jeffries T.W."/>
        </authorList>
    </citation>
    <scope>NUCLEOTIDE SEQUENCE [LARGE SCALE GENOMIC DNA]</scope>
    <source>
        <strain evidence="2 3">NRRL Y-2026</strain>
    </source>
</reference>
<dbReference type="GeneID" id="30181803"/>
<feature type="compositionally biased region" description="Low complexity" evidence="1">
    <location>
        <begin position="27"/>
        <end position="40"/>
    </location>
</feature>
<sequence>MLCRFHIYPWASDPLFPADRLKNTGHGARTATRRSGSSGRPGNPDGAATPLTRRCDATLAGRSRSENPHPFFLPSVLAFPSPSAFHRAEREPANQTPGISNYVRLCVILLPPDAPRAFQRWAAKEQYRARNSLLRRLFCTGKASTDTGKDSGPSPTSVGIDANDVGCFKGGKRCRRGQTRAIHAWPAMTKTPPFTGSANIRLRNSVL</sequence>
<gene>
    <name evidence="2" type="ORF">PICMEDRAFT_96275</name>
</gene>
<proteinExistence type="predicted"/>
<accession>A0A1E3NSX8</accession>
<evidence type="ECO:0000256" key="1">
    <source>
        <dbReference type="SAM" id="MobiDB-lite"/>
    </source>
</evidence>
<name>A0A1E3NSX8_9ASCO</name>
<organism evidence="2 3">
    <name type="scientific">Pichia membranifaciens NRRL Y-2026</name>
    <dbReference type="NCBI Taxonomy" id="763406"/>
    <lineage>
        <taxon>Eukaryota</taxon>
        <taxon>Fungi</taxon>
        <taxon>Dikarya</taxon>
        <taxon>Ascomycota</taxon>
        <taxon>Saccharomycotina</taxon>
        <taxon>Pichiomycetes</taxon>
        <taxon>Pichiales</taxon>
        <taxon>Pichiaceae</taxon>
        <taxon>Pichia</taxon>
    </lineage>
</organism>
<dbReference type="RefSeq" id="XP_019020273.1">
    <property type="nucleotide sequence ID" value="XM_019165116.1"/>
</dbReference>
<keyword evidence="3" id="KW-1185">Reference proteome</keyword>
<dbReference type="Proteomes" id="UP000094455">
    <property type="component" value="Unassembled WGS sequence"/>
</dbReference>
<dbReference type="EMBL" id="KV454001">
    <property type="protein sequence ID" value="ODQ49160.1"/>
    <property type="molecule type" value="Genomic_DNA"/>
</dbReference>
<evidence type="ECO:0000313" key="3">
    <source>
        <dbReference type="Proteomes" id="UP000094455"/>
    </source>
</evidence>